<evidence type="ECO:0000313" key="5">
    <source>
        <dbReference type="RefSeq" id="XP_048327084.2"/>
    </source>
</evidence>
<gene>
    <name evidence="5" type="primary">LOC107415431</name>
</gene>
<dbReference type="InterPro" id="IPR039515">
    <property type="entry name" value="NOT4_mRING-HC-C4C4"/>
</dbReference>
<dbReference type="PROSITE" id="PS50089">
    <property type="entry name" value="ZF_RING_2"/>
    <property type="match status" value="1"/>
</dbReference>
<feature type="region of interest" description="Disordered" evidence="2">
    <location>
        <begin position="1"/>
        <end position="25"/>
    </location>
</feature>
<keyword evidence="1" id="KW-0479">Metal-binding</keyword>
<proteinExistence type="predicted"/>
<dbReference type="InterPro" id="IPR001841">
    <property type="entry name" value="Znf_RING"/>
</dbReference>
<keyword evidence="4" id="KW-1185">Reference proteome</keyword>
<dbReference type="InterPro" id="IPR039780">
    <property type="entry name" value="Mot2"/>
</dbReference>
<dbReference type="Pfam" id="PF14570">
    <property type="entry name" value="zf-RING_4"/>
    <property type="match status" value="1"/>
</dbReference>
<keyword evidence="1" id="KW-0862">Zinc</keyword>
<dbReference type="Proteomes" id="UP001652623">
    <property type="component" value="Chromosome 4"/>
</dbReference>
<dbReference type="PANTHER" id="PTHR12603">
    <property type="entry name" value="CCR4-NOT TRANSCRIPTION COMPLEX RELATED"/>
    <property type="match status" value="1"/>
</dbReference>
<evidence type="ECO:0000256" key="2">
    <source>
        <dbReference type="SAM" id="MobiDB-lite"/>
    </source>
</evidence>
<name>A0ABM3IF07_ZIZJJ</name>
<dbReference type="SUPFAM" id="SSF57850">
    <property type="entry name" value="RING/U-box"/>
    <property type="match status" value="1"/>
</dbReference>
<dbReference type="InterPro" id="IPR013083">
    <property type="entry name" value="Znf_RING/FYVE/PHD"/>
</dbReference>
<protein>
    <submittedName>
        <fullName evidence="5">Uncharacterized protein LOC107415431 isoform X1</fullName>
    </submittedName>
</protein>
<dbReference type="Gene3D" id="3.30.40.10">
    <property type="entry name" value="Zinc/RING finger domain, C3HC4 (zinc finger)"/>
    <property type="match status" value="1"/>
</dbReference>
<feature type="region of interest" description="Disordered" evidence="2">
    <location>
        <begin position="151"/>
        <end position="185"/>
    </location>
</feature>
<organism evidence="4 5">
    <name type="scientific">Ziziphus jujuba</name>
    <name type="common">Chinese jujube</name>
    <name type="synonym">Ziziphus sativa</name>
    <dbReference type="NCBI Taxonomy" id="326968"/>
    <lineage>
        <taxon>Eukaryota</taxon>
        <taxon>Viridiplantae</taxon>
        <taxon>Streptophyta</taxon>
        <taxon>Embryophyta</taxon>
        <taxon>Tracheophyta</taxon>
        <taxon>Spermatophyta</taxon>
        <taxon>Magnoliopsida</taxon>
        <taxon>eudicotyledons</taxon>
        <taxon>Gunneridae</taxon>
        <taxon>Pentapetalae</taxon>
        <taxon>rosids</taxon>
        <taxon>fabids</taxon>
        <taxon>Rosales</taxon>
        <taxon>Rhamnaceae</taxon>
        <taxon>Paliureae</taxon>
        <taxon>Ziziphus</taxon>
    </lineage>
</organism>
<reference evidence="5" key="1">
    <citation type="submission" date="2025-08" db="UniProtKB">
        <authorList>
            <consortium name="RefSeq"/>
        </authorList>
    </citation>
    <scope>IDENTIFICATION</scope>
    <source>
        <tissue evidence="5">Seedling</tissue>
    </source>
</reference>
<sequence>MGSDSISCSPAPALPKDLVKKKRVMSNTNRLAKLRQSKLDVRREQWLSQVKSKGCKVDSNEKGKSPPCIQITSEQNRSLDNLEMRSRGRCNKDLRIHNSDLESLMNSPNLNGSKNLSNSGSSGHCCFGSISEEEIDDECLDDWEAIADALNADDNQVNSSSDSLSKPDIRFGSPDPELPNKNPGNDLLKTEIKNMVPRSHGNCRAWRPDDTFRPQCLPDLSKRHNFPVSSDRHCGRGAIAWAWQSIMAQPSSCPICYEELDMTDASFLPCSCGFRLCLFCHKRILEADERCPGCRKQYDTVNGDISFNGGVITFRVAQL</sequence>
<evidence type="ECO:0000256" key="1">
    <source>
        <dbReference type="PROSITE-ProRule" id="PRU00175"/>
    </source>
</evidence>
<feature type="compositionally biased region" description="Polar residues" evidence="2">
    <location>
        <begin position="153"/>
        <end position="164"/>
    </location>
</feature>
<keyword evidence="1" id="KW-0863">Zinc-finger</keyword>
<dbReference type="CDD" id="cd16618">
    <property type="entry name" value="mRING-HC-C4C4_CNOT4"/>
    <property type="match status" value="1"/>
</dbReference>
<accession>A0ABM3IF07</accession>
<dbReference type="GeneID" id="107415431"/>
<evidence type="ECO:0000313" key="4">
    <source>
        <dbReference type="Proteomes" id="UP001652623"/>
    </source>
</evidence>
<dbReference type="RefSeq" id="XP_048327084.2">
    <property type="nucleotide sequence ID" value="XM_048471127.2"/>
</dbReference>
<dbReference type="PANTHER" id="PTHR12603:SF0">
    <property type="entry name" value="CCR4-NOT TRANSCRIPTION COMPLEX SUBUNIT 4"/>
    <property type="match status" value="1"/>
</dbReference>
<feature type="domain" description="RING-type" evidence="3">
    <location>
        <begin position="253"/>
        <end position="295"/>
    </location>
</feature>
<evidence type="ECO:0000259" key="3">
    <source>
        <dbReference type="PROSITE" id="PS50089"/>
    </source>
</evidence>